<comment type="caution">
    <text evidence="1">The sequence shown here is derived from an EMBL/GenBank/DDBJ whole genome shotgun (WGS) entry which is preliminary data.</text>
</comment>
<dbReference type="SUPFAM" id="SSF51197">
    <property type="entry name" value="Clavaminate synthase-like"/>
    <property type="match status" value="1"/>
</dbReference>
<organism evidence="1 2">
    <name type="scientific">Saccharothrix algeriensis</name>
    <dbReference type="NCBI Taxonomy" id="173560"/>
    <lineage>
        <taxon>Bacteria</taxon>
        <taxon>Bacillati</taxon>
        <taxon>Actinomycetota</taxon>
        <taxon>Actinomycetes</taxon>
        <taxon>Pseudonocardiales</taxon>
        <taxon>Pseudonocardiaceae</taxon>
        <taxon>Saccharothrix</taxon>
    </lineage>
</organism>
<name>A0ABS2SET8_9PSEU</name>
<dbReference type="Proteomes" id="UP001195724">
    <property type="component" value="Unassembled WGS sequence"/>
</dbReference>
<sequence length="266" mass="29304">MRALETNVAEVVEAYRRQGWAVLAHGIDPLLLADLRATVSRICGMVRPEVVHEEDGETVRALHGCHRFDDVCERLVRHPLFVDLAEAAVGDSVYVYQFKINIKSPREGKRWPWHQDFAFWAVEDGMPEPDAVNIAINLDEVHERNGPLTVLTGSHRLGLVGPPAGSGSAPSTGWQDHVSANLTHSVDDAVVRELAAEHPPTRLLGPAGTISLFHPSIVHSSSDNLSDDRRTMLFITYNSVRNAPRHVTRPSFLVDPDTTAVTRLGA</sequence>
<gene>
    <name evidence="1" type="ORF">JOE68_005339</name>
</gene>
<accession>A0ABS2SET8</accession>
<dbReference type="EMBL" id="JAFBCL010000001">
    <property type="protein sequence ID" value="MBM7814474.1"/>
    <property type="molecule type" value="Genomic_DNA"/>
</dbReference>
<dbReference type="PANTHER" id="PTHR20883">
    <property type="entry name" value="PHYTANOYL-COA DIOXYGENASE DOMAIN CONTAINING 1"/>
    <property type="match status" value="1"/>
</dbReference>
<dbReference type="Pfam" id="PF05721">
    <property type="entry name" value="PhyH"/>
    <property type="match status" value="1"/>
</dbReference>
<dbReference type="EC" id="1.14.11.-" evidence="1"/>
<proteinExistence type="predicted"/>
<dbReference type="RefSeq" id="WP_204845059.1">
    <property type="nucleotide sequence ID" value="NZ_JAFBCL010000001.1"/>
</dbReference>
<dbReference type="InterPro" id="IPR008775">
    <property type="entry name" value="Phytyl_CoA_dOase-like"/>
</dbReference>
<keyword evidence="2" id="KW-1185">Reference proteome</keyword>
<keyword evidence="1" id="KW-0560">Oxidoreductase</keyword>
<protein>
    <submittedName>
        <fullName evidence="1">Ectoine hydroxylase</fullName>
        <ecNumber evidence="1">1.14.11.-</ecNumber>
    </submittedName>
</protein>
<dbReference type="GO" id="GO:0016491">
    <property type="term" value="F:oxidoreductase activity"/>
    <property type="evidence" value="ECO:0007669"/>
    <property type="project" value="UniProtKB-KW"/>
</dbReference>
<reference evidence="1 2" key="1">
    <citation type="submission" date="2021-01" db="EMBL/GenBank/DDBJ databases">
        <title>Sequencing the genomes of 1000 actinobacteria strains.</title>
        <authorList>
            <person name="Klenk H.-P."/>
        </authorList>
    </citation>
    <scope>NUCLEOTIDE SEQUENCE [LARGE SCALE GENOMIC DNA]</scope>
    <source>
        <strain evidence="1 2">DSM 44581</strain>
    </source>
</reference>
<evidence type="ECO:0000313" key="1">
    <source>
        <dbReference type="EMBL" id="MBM7814474.1"/>
    </source>
</evidence>
<dbReference type="PANTHER" id="PTHR20883:SF48">
    <property type="entry name" value="ECTOINE DIOXYGENASE"/>
    <property type="match status" value="1"/>
</dbReference>
<evidence type="ECO:0000313" key="2">
    <source>
        <dbReference type="Proteomes" id="UP001195724"/>
    </source>
</evidence>
<dbReference type="Gene3D" id="2.60.120.620">
    <property type="entry name" value="q2cbj1_9rhob like domain"/>
    <property type="match status" value="1"/>
</dbReference>